<evidence type="ECO:0000313" key="4">
    <source>
        <dbReference type="RefSeq" id="XP_019633479.1"/>
    </source>
</evidence>
<gene>
    <name evidence="4" type="primary">LOC109476903</name>
</gene>
<sequence>MLRSRPMATTMSTEQSDDSVNVESMSRKLKNTGSEDDLEVGAEAMPKRAHRCSERKPERPPEPVAHNATIYMPGDQEATRTSTRNTQAGESDYDVRTIIYLRLLLTYDLPLGVRKMAGGKLHNDPGSRIILPEQFNVSHAAHHNRVSLKDQEVSELKARVADLQSEKTQESTEAAAKIKGLEERLVDQAANTRHRISQKEQEIASLKARVAKLEDEKKGCDEASPHMLSQTLQAENVLNDPRPIHQDIQKIKKGNDERMAHQQEMVAEAGSRKLWNQAEVPEKAENKVPDAEEHDETDMNAVEVSQITLNGISLPLSDALMILAMGDPLPLAPAEQHNKANKTPSEVPQILLNGDPLTLLHAEEQDEANKTPDEVPQILLNGDPLTLIDTEEQDEADKTPSEVPQILLNGVPLTMLDDEEQDEDTQKTSLSSGDANLGNNINAAQKQPHIPDAFEGLMSDSLYKEHLPSHRRSASPQEHSKVMRHEDMSGDMKPQSPGAPSSWWKPEKPSTYQEVGEPSMNLLDFTAADEPRGLECLIEKKAPHKFWCEPALVRGGKPRGLESVLDNSKDSQAVQQKAWQRCQLTNTLDLSSTNDMAAVSGKNMSHSTMSMQVNTSPANEGEDTVRDEPVALEPCFLLALLTHRIKRGYRLLSTVRH</sequence>
<reference evidence="4" key="1">
    <citation type="submission" date="2025-08" db="UniProtKB">
        <authorList>
            <consortium name="RefSeq"/>
        </authorList>
    </citation>
    <scope>IDENTIFICATION</scope>
    <source>
        <tissue evidence="4">Gonad</tissue>
    </source>
</reference>
<evidence type="ECO:0000256" key="2">
    <source>
        <dbReference type="SAM" id="MobiDB-lite"/>
    </source>
</evidence>
<evidence type="ECO:0000256" key="1">
    <source>
        <dbReference type="SAM" id="Coils"/>
    </source>
</evidence>
<evidence type="ECO:0000313" key="3">
    <source>
        <dbReference type="Proteomes" id="UP000515135"/>
    </source>
</evidence>
<feature type="compositionally biased region" description="Basic and acidic residues" evidence="2">
    <location>
        <begin position="478"/>
        <end position="490"/>
    </location>
</feature>
<accession>A0A6P4ZHH7</accession>
<dbReference type="GeneID" id="109476903"/>
<proteinExistence type="predicted"/>
<feature type="coiled-coil region" evidence="1">
    <location>
        <begin position="146"/>
        <end position="223"/>
    </location>
</feature>
<feature type="compositionally biased region" description="Basic and acidic residues" evidence="2">
    <location>
        <begin position="51"/>
        <end position="61"/>
    </location>
</feature>
<feature type="compositionally biased region" description="Polar residues" evidence="2">
    <location>
        <begin position="7"/>
        <end position="24"/>
    </location>
</feature>
<feature type="region of interest" description="Disordered" evidence="2">
    <location>
        <begin position="1"/>
        <end position="68"/>
    </location>
</feature>
<feature type="region of interest" description="Disordered" evidence="2">
    <location>
        <begin position="468"/>
        <end position="515"/>
    </location>
</feature>
<protein>
    <submittedName>
        <fullName evidence="4">Uncharacterized protein LOC109476903</fullName>
    </submittedName>
</protein>
<keyword evidence="1" id="KW-0175">Coiled coil</keyword>
<dbReference type="KEGG" id="bbel:109476903"/>
<keyword evidence="3" id="KW-1185">Reference proteome</keyword>
<dbReference type="OrthoDB" id="10114194at2759"/>
<dbReference type="Proteomes" id="UP000515135">
    <property type="component" value="Unplaced"/>
</dbReference>
<name>A0A6P4ZHH7_BRABE</name>
<organism evidence="3 4">
    <name type="scientific">Branchiostoma belcheri</name>
    <name type="common">Amphioxus</name>
    <dbReference type="NCBI Taxonomy" id="7741"/>
    <lineage>
        <taxon>Eukaryota</taxon>
        <taxon>Metazoa</taxon>
        <taxon>Chordata</taxon>
        <taxon>Cephalochordata</taxon>
        <taxon>Leptocardii</taxon>
        <taxon>Amphioxiformes</taxon>
        <taxon>Branchiostomatidae</taxon>
        <taxon>Branchiostoma</taxon>
    </lineage>
</organism>
<dbReference type="AlphaFoldDB" id="A0A6P4ZHH7"/>
<dbReference type="RefSeq" id="XP_019633479.1">
    <property type="nucleotide sequence ID" value="XM_019777920.1"/>
</dbReference>